<feature type="chain" id="PRO_5018065889" description="DUF3829 domain-containing protein" evidence="1">
    <location>
        <begin position="20"/>
        <end position="326"/>
    </location>
</feature>
<dbReference type="Proteomes" id="UP000268048">
    <property type="component" value="Chromosome"/>
</dbReference>
<evidence type="ECO:0008006" key="4">
    <source>
        <dbReference type="Google" id="ProtNLM"/>
    </source>
</evidence>
<keyword evidence="1" id="KW-0732">Signal</keyword>
<dbReference type="RefSeq" id="WP_124319956.1">
    <property type="nucleotide sequence ID" value="NZ_CP027753.1"/>
</dbReference>
<reference evidence="2 3" key="1">
    <citation type="submission" date="2018-03" db="EMBL/GenBank/DDBJ databases">
        <title>Diversity of phytobeneficial traits revealed by whole-genome analysis of worldwide-isolated phenazine-producing Pseudomonas spp.</title>
        <authorList>
            <person name="Biessy A."/>
            <person name="Novinscak A."/>
            <person name="Blom J."/>
            <person name="Leger G."/>
            <person name="Thomashow L.S."/>
            <person name="Cazorla F.M."/>
            <person name="Josic D."/>
            <person name="Filion M."/>
        </authorList>
    </citation>
    <scope>NUCLEOTIDE SEQUENCE [LARGE SCALE GENOMIC DNA]</scope>
    <source>
        <strain evidence="2 3">B25</strain>
    </source>
</reference>
<protein>
    <recommendedName>
        <fullName evidence="4">DUF3829 domain-containing protein</fullName>
    </recommendedName>
</protein>
<dbReference type="EMBL" id="CP027753">
    <property type="protein sequence ID" value="AZE47769.1"/>
    <property type="molecule type" value="Genomic_DNA"/>
</dbReference>
<feature type="signal peptide" evidence="1">
    <location>
        <begin position="1"/>
        <end position="19"/>
    </location>
</feature>
<accession>A0A3G7TNB2</accession>
<gene>
    <name evidence="2" type="ORF">C4K04_2085</name>
</gene>
<evidence type="ECO:0000313" key="2">
    <source>
        <dbReference type="EMBL" id="AZE47769.1"/>
    </source>
</evidence>
<evidence type="ECO:0000313" key="3">
    <source>
        <dbReference type="Proteomes" id="UP000268048"/>
    </source>
</evidence>
<sequence length="326" mass="35142">MNTRMFLAAALLGGTVLLAGCGDKSEKVSQPAAQVDARQQEIEKYNQYVGAANSISESFQTFLQRYQQYEVPALAGKAPITAFSIGNDILIDRLSRALDGALAIDTPIPEVDQAAQAFSAALKTLSPLSHELQNYATSKGYLSDNGELARRQSQAYLAALTVVSEKERDFYAGLGARDLALTKQAFDEAPKDTAAYYRAGLIYYGKLNTADAETLFAEPNDPQALAAFEKSLALVADAAAGWNGKVSAQAAQSGKSCGGGMLEINEFIGQSRSIIRDVKDGVYKRAPEGAMKNLPAHMQSSSIVRSANRYNRTYGNMINRFNHPTC</sequence>
<name>A0A3G7TNB2_9PSED</name>
<dbReference type="AlphaFoldDB" id="A0A3G7TNB2"/>
<dbReference type="Pfam" id="PF12889">
    <property type="entry name" value="DUF3829"/>
    <property type="match status" value="1"/>
</dbReference>
<dbReference type="PROSITE" id="PS51257">
    <property type="entry name" value="PROKAR_LIPOPROTEIN"/>
    <property type="match status" value="1"/>
</dbReference>
<proteinExistence type="predicted"/>
<dbReference type="InterPro" id="IPR024291">
    <property type="entry name" value="DUF3829"/>
</dbReference>
<organism evidence="2 3">
    <name type="scientific">Pseudomonas chlororaphis</name>
    <dbReference type="NCBI Taxonomy" id="587753"/>
    <lineage>
        <taxon>Bacteria</taxon>
        <taxon>Pseudomonadati</taxon>
        <taxon>Pseudomonadota</taxon>
        <taxon>Gammaproteobacteria</taxon>
        <taxon>Pseudomonadales</taxon>
        <taxon>Pseudomonadaceae</taxon>
        <taxon>Pseudomonas</taxon>
    </lineage>
</organism>
<evidence type="ECO:0000256" key="1">
    <source>
        <dbReference type="SAM" id="SignalP"/>
    </source>
</evidence>